<reference evidence="3 4" key="1">
    <citation type="journal article" date="2019" name="Commun. Biol.">
        <title>The bagworm genome reveals a unique fibroin gene that provides high tensile strength.</title>
        <authorList>
            <person name="Kono N."/>
            <person name="Nakamura H."/>
            <person name="Ohtoshi R."/>
            <person name="Tomita M."/>
            <person name="Numata K."/>
            <person name="Arakawa K."/>
        </authorList>
    </citation>
    <scope>NUCLEOTIDE SEQUENCE [LARGE SCALE GENOMIC DNA]</scope>
</reference>
<accession>A0A4C1VD13</accession>
<evidence type="ECO:0000313" key="4">
    <source>
        <dbReference type="Proteomes" id="UP000299102"/>
    </source>
</evidence>
<proteinExistence type="predicted"/>
<protein>
    <submittedName>
        <fullName evidence="3">Uncharacterized protein</fullName>
    </submittedName>
</protein>
<name>A0A4C1VD13_EUMVA</name>
<keyword evidence="2" id="KW-0732">Signal</keyword>
<gene>
    <name evidence="3" type="ORF">EVAR_35262_1</name>
</gene>
<evidence type="ECO:0000256" key="1">
    <source>
        <dbReference type="SAM" id="MobiDB-lite"/>
    </source>
</evidence>
<feature type="chain" id="PRO_5020037677" evidence="2">
    <location>
        <begin position="20"/>
        <end position="227"/>
    </location>
</feature>
<evidence type="ECO:0000256" key="2">
    <source>
        <dbReference type="SAM" id="SignalP"/>
    </source>
</evidence>
<feature type="signal peptide" evidence="2">
    <location>
        <begin position="1"/>
        <end position="19"/>
    </location>
</feature>
<evidence type="ECO:0000313" key="3">
    <source>
        <dbReference type="EMBL" id="GBP36676.1"/>
    </source>
</evidence>
<feature type="region of interest" description="Disordered" evidence="1">
    <location>
        <begin position="142"/>
        <end position="190"/>
    </location>
</feature>
<organism evidence="3 4">
    <name type="scientific">Eumeta variegata</name>
    <name type="common">Bagworm moth</name>
    <name type="synonym">Eumeta japonica</name>
    <dbReference type="NCBI Taxonomy" id="151549"/>
    <lineage>
        <taxon>Eukaryota</taxon>
        <taxon>Metazoa</taxon>
        <taxon>Ecdysozoa</taxon>
        <taxon>Arthropoda</taxon>
        <taxon>Hexapoda</taxon>
        <taxon>Insecta</taxon>
        <taxon>Pterygota</taxon>
        <taxon>Neoptera</taxon>
        <taxon>Endopterygota</taxon>
        <taxon>Lepidoptera</taxon>
        <taxon>Glossata</taxon>
        <taxon>Ditrysia</taxon>
        <taxon>Tineoidea</taxon>
        <taxon>Psychidae</taxon>
        <taxon>Oiketicinae</taxon>
        <taxon>Eumeta</taxon>
    </lineage>
</organism>
<dbReference type="EMBL" id="BGZK01000321">
    <property type="protein sequence ID" value="GBP36676.1"/>
    <property type="molecule type" value="Genomic_DNA"/>
</dbReference>
<dbReference type="AlphaFoldDB" id="A0A4C1VD13"/>
<comment type="caution">
    <text evidence="3">The sequence shown here is derived from an EMBL/GenBank/DDBJ whole genome shotgun (WGS) entry which is preliminary data.</text>
</comment>
<dbReference type="OrthoDB" id="6617147at2759"/>
<keyword evidence="4" id="KW-1185">Reference proteome</keyword>
<feature type="compositionally biased region" description="Low complexity" evidence="1">
    <location>
        <begin position="157"/>
        <end position="183"/>
    </location>
</feature>
<sequence length="227" mass="24773">MQLLYLTLTTMTVAGWAASAEPGRLPLRAWCVFGPKSRIRRVQYNTRNSAPMNCLRTMQYAGSTLPDPSAFSHECLFYAITTLSYPYATWRTPAYELTYAHQVGALFTAAYANVAKDTLVTALIAQTRCRLELLGRALTHLRHPDGSKQPRGRRTTARASPASRRRAAAAARPPSPAFRAARSVATSPPGTCPPLLVHVDRAGAVAGAGAERRGEFVFTSAARRLRE</sequence>
<dbReference type="Proteomes" id="UP000299102">
    <property type="component" value="Unassembled WGS sequence"/>
</dbReference>